<protein>
    <recommendedName>
        <fullName evidence="3">DUF3741 domain-containing protein</fullName>
    </recommendedName>
</protein>
<dbReference type="AlphaFoldDB" id="A0A1J3I8A5"/>
<feature type="region of interest" description="Disordered" evidence="1">
    <location>
        <begin position="1"/>
        <end position="32"/>
    </location>
</feature>
<name>A0A1J3I8A5_NOCCA</name>
<sequence>MKKSNKRENLLSPSSSWRENHNPPRRNPNSSAVSSGCLPGFFNLFLSTFNFSSNRRKSITLGSKKQEQRTVVYASPPEDSSNGVCGGGIVSPPLPRNEGEGDAARVSLVGALEKCDRDLEELRRTIDVIKTTYLLHKKLEVSPAIARDNFKFSGTVAGDVVVGTQTEKNTKTTIHDTETDTMLSMMNQHEYYKDNKTYKVNNINLITRPDHYAIHDVISKRTTSTTTTETRATLPMRRVRRSLSLMESVNQVCDDVASGQRREVAKIGLALHDHICRDLIAETVREFSFSGYDYDDDESSKLSVDSKVCCGGKSGPRHIRRGSTNSLPLDVCRRRLVF</sequence>
<dbReference type="EMBL" id="GEVL01001841">
    <property type="protein sequence ID" value="JAU75500.1"/>
    <property type="molecule type" value="Transcribed_RNA"/>
</dbReference>
<evidence type="ECO:0000313" key="2">
    <source>
        <dbReference type="EMBL" id="JAU75500.1"/>
    </source>
</evidence>
<gene>
    <name evidence="2" type="ORF">LE_TR16857_c1_g1_i1_g.53909</name>
</gene>
<dbReference type="PANTHER" id="PTHR37234">
    <property type="entry name" value="OS03G0319200 PROTEIN"/>
    <property type="match status" value="1"/>
</dbReference>
<reference evidence="2" key="1">
    <citation type="submission" date="2016-07" db="EMBL/GenBank/DDBJ databases">
        <title>De novo transcriptome assembly of four accessions of the metal hyperaccumulator plant Noccaea caerulescens.</title>
        <authorList>
            <person name="Blande D."/>
            <person name="Halimaa P."/>
            <person name="Tervahauta A.I."/>
            <person name="Aarts M.G."/>
            <person name="Karenlampi S.O."/>
        </authorList>
    </citation>
    <scope>NUCLEOTIDE SEQUENCE</scope>
</reference>
<proteinExistence type="predicted"/>
<dbReference type="PANTHER" id="PTHR37234:SF1">
    <property type="entry name" value="OS03G0319200 PROTEIN"/>
    <property type="match status" value="1"/>
</dbReference>
<organism evidence="2">
    <name type="scientific">Noccaea caerulescens</name>
    <name type="common">Alpine penny-cress</name>
    <name type="synonym">Thlaspi caerulescens</name>
    <dbReference type="NCBI Taxonomy" id="107243"/>
    <lineage>
        <taxon>Eukaryota</taxon>
        <taxon>Viridiplantae</taxon>
        <taxon>Streptophyta</taxon>
        <taxon>Embryophyta</taxon>
        <taxon>Tracheophyta</taxon>
        <taxon>Spermatophyta</taxon>
        <taxon>Magnoliopsida</taxon>
        <taxon>eudicotyledons</taxon>
        <taxon>Gunneridae</taxon>
        <taxon>Pentapetalae</taxon>
        <taxon>rosids</taxon>
        <taxon>malvids</taxon>
        <taxon>Brassicales</taxon>
        <taxon>Brassicaceae</taxon>
        <taxon>Coluteocarpeae</taxon>
        <taxon>Noccaea</taxon>
    </lineage>
</organism>
<accession>A0A1J3I8A5</accession>
<evidence type="ECO:0000256" key="1">
    <source>
        <dbReference type="SAM" id="MobiDB-lite"/>
    </source>
</evidence>
<evidence type="ECO:0008006" key="3">
    <source>
        <dbReference type="Google" id="ProtNLM"/>
    </source>
</evidence>